<dbReference type="OrthoDB" id="9917743at2"/>
<dbReference type="PATRIC" id="fig|1423803.3.peg.1747"/>
<keyword evidence="3" id="KW-1185">Reference proteome</keyword>
<evidence type="ECO:0000256" key="1">
    <source>
        <dbReference type="SAM" id="Phobius"/>
    </source>
</evidence>
<evidence type="ECO:0000313" key="3">
    <source>
        <dbReference type="Proteomes" id="UP000051589"/>
    </source>
</evidence>
<feature type="transmembrane region" description="Helical" evidence="1">
    <location>
        <begin position="60"/>
        <end position="80"/>
    </location>
</feature>
<dbReference type="AlphaFoldDB" id="A0A0R2DI20"/>
<organism evidence="2 3">
    <name type="scientific">Levilactobacillus senmaizukei DSM 21775 = NBRC 103853</name>
    <dbReference type="NCBI Taxonomy" id="1423803"/>
    <lineage>
        <taxon>Bacteria</taxon>
        <taxon>Bacillati</taxon>
        <taxon>Bacillota</taxon>
        <taxon>Bacilli</taxon>
        <taxon>Lactobacillales</taxon>
        <taxon>Lactobacillaceae</taxon>
        <taxon>Levilactobacillus</taxon>
    </lineage>
</organism>
<keyword evidence="1" id="KW-0472">Membrane</keyword>
<gene>
    <name evidence="2" type="ORF">FD13_GL001693</name>
</gene>
<comment type="caution">
    <text evidence="2">The sequence shown here is derived from an EMBL/GenBank/DDBJ whole genome shotgun (WGS) entry which is preliminary data.</text>
</comment>
<feature type="transmembrane region" description="Helical" evidence="1">
    <location>
        <begin position="20"/>
        <end position="40"/>
    </location>
</feature>
<accession>A0A0R2DI20</accession>
<dbReference type="STRING" id="1423803.FD13_GL001693"/>
<dbReference type="EMBL" id="AYZH01000005">
    <property type="protein sequence ID" value="KRN02699.1"/>
    <property type="molecule type" value="Genomic_DNA"/>
</dbReference>
<keyword evidence="1" id="KW-0812">Transmembrane</keyword>
<feature type="transmembrane region" description="Helical" evidence="1">
    <location>
        <begin position="126"/>
        <end position="146"/>
    </location>
</feature>
<dbReference type="Proteomes" id="UP000051589">
    <property type="component" value="Unassembled WGS sequence"/>
</dbReference>
<sequence length="148" mass="16606">MGCGLADFADEYDWGMNRMQMVVITGMVITMVGLGGHGWYLSRFQRTRSLAAGAILRRRCLIYIWLISFGVSYAAMSIWVPMAVGVRPLCLLIGANLIALGHCLVHNRRQWPTGTVRHLWIRQWQCLAGSQLSIIGTLTVVLMTLVQR</sequence>
<keyword evidence="1" id="KW-1133">Transmembrane helix</keyword>
<name>A0A0R2DI20_9LACO</name>
<feature type="transmembrane region" description="Helical" evidence="1">
    <location>
        <begin position="86"/>
        <end position="105"/>
    </location>
</feature>
<reference evidence="2 3" key="1">
    <citation type="journal article" date="2015" name="Genome Announc.">
        <title>Expanding the biotechnology potential of lactobacilli through comparative genomics of 213 strains and associated genera.</title>
        <authorList>
            <person name="Sun Z."/>
            <person name="Harris H.M."/>
            <person name="McCann A."/>
            <person name="Guo C."/>
            <person name="Argimon S."/>
            <person name="Zhang W."/>
            <person name="Yang X."/>
            <person name="Jeffery I.B."/>
            <person name="Cooney J.C."/>
            <person name="Kagawa T.F."/>
            <person name="Liu W."/>
            <person name="Song Y."/>
            <person name="Salvetti E."/>
            <person name="Wrobel A."/>
            <person name="Rasinkangas P."/>
            <person name="Parkhill J."/>
            <person name="Rea M.C."/>
            <person name="O'Sullivan O."/>
            <person name="Ritari J."/>
            <person name="Douillard F.P."/>
            <person name="Paul Ross R."/>
            <person name="Yang R."/>
            <person name="Briner A.E."/>
            <person name="Felis G.E."/>
            <person name="de Vos W.M."/>
            <person name="Barrangou R."/>
            <person name="Klaenhammer T.R."/>
            <person name="Caufield P.W."/>
            <person name="Cui Y."/>
            <person name="Zhang H."/>
            <person name="O'Toole P.W."/>
        </authorList>
    </citation>
    <scope>NUCLEOTIDE SEQUENCE [LARGE SCALE GENOMIC DNA]</scope>
    <source>
        <strain evidence="2 3">DSM 21775</strain>
    </source>
</reference>
<evidence type="ECO:0000313" key="2">
    <source>
        <dbReference type="EMBL" id="KRN02699.1"/>
    </source>
</evidence>
<protein>
    <submittedName>
        <fullName evidence="2">Uncharacterized protein</fullName>
    </submittedName>
</protein>
<dbReference type="RefSeq" id="WP_156470454.1">
    <property type="nucleotide sequence ID" value="NZ_AYZH01000005.1"/>
</dbReference>
<proteinExistence type="predicted"/>